<dbReference type="InterPro" id="IPR023410">
    <property type="entry name" value="14-3-3_domain"/>
</dbReference>
<dbReference type="Pfam" id="PF00244">
    <property type="entry name" value="14-3-3"/>
    <property type="match status" value="1"/>
</dbReference>
<evidence type="ECO:0000259" key="2">
    <source>
        <dbReference type="PROSITE" id="PS50048"/>
    </source>
</evidence>
<evidence type="ECO:0000313" key="3">
    <source>
        <dbReference type="EMBL" id="GAT55891.1"/>
    </source>
</evidence>
<dbReference type="Gene3D" id="1.20.190.20">
    <property type="entry name" value="14-3-3 domain"/>
    <property type="match status" value="1"/>
</dbReference>
<dbReference type="Pfam" id="PF00172">
    <property type="entry name" value="Zn_clus"/>
    <property type="match status" value="1"/>
</dbReference>
<dbReference type="Proteomes" id="UP000815677">
    <property type="component" value="Unassembled WGS sequence"/>
</dbReference>
<dbReference type="PROSITE" id="PS50048">
    <property type="entry name" value="ZN2_CY6_FUNGAL_2"/>
    <property type="match status" value="1"/>
</dbReference>
<dbReference type="PANTHER" id="PTHR18860">
    <property type="entry name" value="14-3-3 PROTEIN"/>
    <property type="match status" value="1"/>
</dbReference>
<feature type="domain" description="Zn(2)-C6 fungal-type" evidence="2">
    <location>
        <begin position="15"/>
        <end position="49"/>
    </location>
</feature>
<comment type="similarity">
    <text evidence="1">Belongs to the 14-3-3 family.</text>
</comment>
<proteinExistence type="inferred from homology"/>
<evidence type="ECO:0000313" key="4">
    <source>
        <dbReference type="Proteomes" id="UP000815677"/>
    </source>
</evidence>
<dbReference type="InterPro" id="IPR036864">
    <property type="entry name" value="Zn2-C6_fun-type_DNA-bd_sf"/>
</dbReference>
<dbReference type="CDD" id="cd00067">
    <property type="entry name" value="GAL4"/>
    <property type="match status" value="1"/>
</dbReference>
<keyword evidence="4" id="KW-1185">Reference proteome</keyword>
<dbReference type="EMBL" id="DF849170">
    <property type="protein sequence ID" value="GAT55891.1"/>
    <property type="molecule type" value="Genomic_DNA"/>
</dbReference>
<dbReference type="InterPro" id="IPR001138">
    <property type="entry name" value="Zn2Cys6_DnaBD"/>
</dbReference>
<evidence type="ECO:0000256" key="1">
    <source>
        <dbReference type="ARBA" id="ARBA00006141"/>
    </source>
</evidence>
<gene>
    <name evidence="3" type="ORF">MCHLO_12613</name>
</gene>
<dbReference type="SMART" id="SM00101">
    <property type="entry name" value="14_3_3"/>
    <property type="match status" value="1"/>
</dbReference>
<protein>
    <recommendedName>
        <fullName evidence="2">Zn(2)-C6 fungal-type domain-containing protein</fullName>
    </recommendedName>
</protein>
<sequence>MSNAYGYSRPTAKLVCLSCRQSNIRCEPSPHAPSVACSRCARKGLMCQYVPADAPAPQPKTPTYHRSVPAAPAELPYTGPPPNNLRPRYSGGAYPDLSLASHGQPAAPQGYAGYASTVYTPSGGAAYPTGNVNYNAGLSCWGLDVNHCPRPWSRPGCVSSAQGGSDTSVAIHQRVYLHRKDIADGKRRRVGRLGFFNLEGLGLHFGFGHGLSIPPAFTPACYPSVLHRRAMSPSKDDSIYLARLSEQAERYEDMVEHINRVAQGGQLISIEDRNLFSVAYKNIVGSRRASWRVLSSIEAKERTKGWASKADVVRDYKEKVERELVEVCDDVIALIEKHLVPAVESDEAKVFFHKMLGDYHRYVAELAPPSSPSRSSRATSALTSYTTSMSLAKAELLPTHPTRLGLALNFSVFKYDILDSPKAAVELAREAFDDAIVDGDTLSEECWKDTAIILQLLRDNLVLWTTEMKLDDEEAAQ</sequence>
<dbReference type="SUPFAM" id="SSF57701">
    <property type="entry name" value="Zn2/Cys6 DNA-binding domain"/>
    <property type="match status" value="1"/>
</dbReference>
<dbReference type="Gene3D" id="4.10.240.10">
    <property type="entry name" value="Zn(2)-C6 fungal-type DNA-binding domain"/>
    <property type="match status" value="1"/>
</dbReference>
<name>A0ABQ0LXV3_MYCCL</name>
<organism evidence="3 4">
    <name type="scientific">Mycena chlorophos</name>
    <name type="common">Agaric fungus</name>
    <name type="synonym">Agaricus chlorophos</name>
    <dbReference type="NCBI Taxonomy" id="658473"/>
    <lineage>
        <taxon>Eukaryota</taxon>
        <taxon>Fungi</taxon>
        <taxon>Dikarya</taxon>
        <taxon>Basidiomycota</taxon>
        <taxon>Agaricomycotina</taxon>
        <taxon>Agaricomycetes</taxon>
        <taxon>Agaricomycetidae</taxon>
        <taxon>Agaricales</taxon>
        <taxon>Marasmiineae</taxon>
        <taxon>Mycenaceae</taxon>
        <taxon>Mycena</taxon>
    </lineage>
</organism>
<dbReference type="SUPFAM" id="SSF48445">
    <property type="entry name" value="14-3-3 protein"/>
    <property type="match status" value="1"/>
</dbReference>
<accession>A0ABQ0LXV3</accession>
<reference evidence="3" key="1">
    <citation type="submission" date="2014-09" db="EMBL/GenBank/DDBJ databases">
        <title>Genome sequence of the luminous mushroom Mycena chlorophos for searching fungal bioluminescence genes.</title>
        <authorList>
            <person name="Tanaka Y."/>
            <person name="Kasuga D."/>
            <person name="Oba Y."/>
            <person name="Hase S."/>
            <person name="Sato K."/>
            <person name="Oba Y."/>
            <person name="Sakakibara Y."/>
        </authorList>
    </citation>
    <scope>NUCLEOTIDE SEQUENCE</scope>
</reference>
<dbReference type="InterPro" id="IPR036815">
    <property type="entry name" value="14-3-3_dom_sf"/>
</dbReference>
<dbReference type="PRINTS" id="PR00305">
    <property type="entry name" value="1433ZETA"/>
</dbReference>
<dbReference type="InterPro" id="IPR000308">
    <property type="entry name" value="14-3-3"/>
</dbReference>